<sequence length="70" mass="7845">MIIDEFKISDFSSHLLLIHCTPPKCFHLVCKKDAIRMVKKTPSSSAILAAPEGSFTGIECFSDYQSIQRI</sequence>
<reference evidence="1 2" key="1">
    <citation type="journal article" date="2010" name="PLoS ONE">
        <title>The Waddlia genome: a window into chlamydial biology.</title>
        <authorList>
            <person name="Bertelli C."/>
            <person name="Collyn F."/>
            <person name="Croxatto A."/>
            <person name="Ruckert C."/>
            <person name="Polkinghorne A."/>
            <person name="Kebbi-Beghdadi C."/>
            <person name="Goesmann A."/>
            <person name="Vaughan L."/>
            <person name="Greub G."/>
        </authorList>
    </citation>
    <scope>NUCLEOTIDE SEQUENCE [LARGE SCALE GENOMIC DNA]</scope>
    <source>
        <strain evidence="2">ATCC VR-1470 / WSU 86-1044</strain>
    </source>
</reference>
<accession>D6YS41</accession>
<dbReference type="EMBL" id="CP001928">
    <property type="protein sequence ID" value="ADI38885.1"/>
    <property type="molecule type" value="Genomic_DNA"/>
</dbReference>
<evidence type="ECO:0000313" key="2">
    <source>
        <dbReference type="Proteomes" id="UP000001505"/>
    </source>
</evidence>
<dbReference type="KEGG" id="wch:wcw_1537"/>
<proteinExistence type="predicted"/>
<dbReference type="Proteomes" id="UP000001505">
    <property type="component" value="Chromosome"/>
</dbReference>
<name>D6YS41_WADCW</name>
<keyword evidence="2" id="KW-1185">Reference proteome</keyword>
<protein>
    <submittedName>
        <fullName evidence="1">Uncharacterized protein</fullName>
    </submittedName>
</protein>
<dbReference type="AlphaFoldDB" id="D6YS41"/>
<evidence type="ECO:0000313" key="1">
    <source>
        <dbReference type="EMBL" id="ADI38885.1"/>
    </source>
</evidence>
<dbReference type="HOGENOM" id="CLU_2756802_0_0_0"/>
<organism evidence="1 2">
    <name type="scientific">Waddlia chondrophila (strain ATCC VR-1470 / WSU 86-1044)</name>
    <dbReference type="NCBI Taxonomy" id="716544"/>
    <lineage>
        <taxon>Bacteria</taxon>
        <taxon>Pseudomonadati</taxon>
        <taxon>Chlamydiota</taxon>
        <taxon>Chlamydiia</taxon>
        <taxon>Parachlamydiales</taxon>
        <taxon>Waddliaceae</taxon>
        <taxon>Waddlia</taxon>
    </lineage>
</organism>
<gene>
    <name evidence="1" type="ordered locus">wcw_1537</name>
</gene>